<reference evidence="1" key="1">
    <citation type="submission" date="2024-11" db="EMBL/GenBank/DDBJ databases">
        <title>Identification of new Vibrio campbellii strains harboring the pVA1 plasmid isolated from Penaeus vannamei postlarvae affected by outbreaks of acute hepatopancreatic necrosis disease (AHPND) in Mexico.</title>
        <authorList>
            <person name="Gomez-Gil B."/>
            <person name="Enciso-Ibarra J."/>
        </authorList>
    </citation>
    <scope>NUCLEOTIDE SEQUENCE</scope>
    <source>
        <strain evidence="1">M270204</strain>
    </source>
</reference>
<name>A0ACC7RE59_9VIBR</name>
<gene>
    <name evidence="1" type="ORF">REH74_020525</name>
</gene>
<dbReference type="Proteomes" id="UP001354073">
    <property type="component" value="Unassembled WGS sequence"/>
</dbReference>
<comment type="caution">
    <text evidence="1">The sequence shown here is derived from an EMBL/GenBank/DDBJ whole genome shotgun (WGS) entry which is preliminary data.</text>
</comment>
<dbReference type="EMBL" id="JAVHXJ020000131">
    <property type="protein sequence ID" value="MGI1899906.1"/>
    <property type="molecule type" value="Genomic_DNA"/>
</dbReference>
<accession>A0ACC7RE59</accession>
<proteinExistence type="predicted"/>
<protein>
    <submittedName>
        <fullName evidence="1">Uncharacterized protein</fullName>
    </submittedName>
</protein>
<evidence type="ECO:0000313" key="1">
    <source>
        <dbReference type="EMBL" id="MGI1899906.1"/>
    </source>
</evidence>
<evidence type="ECO:0000313" key="2">
    <source>
        <dbReference type="Proteomes" id="UP001354073"/>
    </source>
</evidence>
<sequence length="420" mass="45998">MDSKTKGAWLIHNTNKLASATNQGIYENTYLAGKTGILLSAISASNEQTLDDQRLKALANANNINASFELPTILNTLSSHELIDRSSSGIAVLGVTTTSALQHTAKIFDTLSPRAEELSIIELAEITSNRPVGANEVEEYLSDTHRLAKKEVQQVIFDSESYGFVDVEKLQSNEKIYFNGNLFRKDSAEKVKKVLDSLKPDEERLVKELTSMIQSKGCVDVTTAKNIVGDKLFEKIHSIGLFDFNVVCNNAEEVGFLTLPAAFSKYSNSMLEDAFDLAKAFVASLTYGITKSYYERGQISDIGALLRTLINGQAIGPVNAIGQDYKVLEIKGVVKIYQGSKKGRTGHMMKLLKREVGELALLVLKSGDASQESLMSLPGATVTKYIGPETNREITRRQQVKQSPFATNDMISALRTGGIK</sequence>
<organism evidence="1 2">
    <name type="scientific">Vibrio campbellii</name>
    <dbReference type="NCBI Taxonomy" id="680"/>
    <lineage>
        <taxon>Bacteria</taxon>
        <taxon>Pseudomonadati</taxon>
        <taxon>Pseudomonadota</taxon>
        <taxon>Gammaproteobacteria</taxon>
        <taxon>Vibrionales</taxon>
        <taxon>Vibrionaceae</taxon>
        <taxon>Vibrio</taxon>
    </lineage>
</organism>